<dbReference type="Pfam" id="PF12850">
    <property type="entry name" value="Metallophos_2"/>
    <property type="match status" value="1"/>
</dbReference>
<feature type="domain" description="Calcineurin-like phosphoesterase" evidence="3">
    <location>
        <begin position="1"/>
        <end position="199"/>
    </location>
</feature>
<dbReference type="AlphaFoldDB" id="A0A2C6M703"/>
<comment type="cofactor">
    <cofactor evidence="2">
        <name>a divalent metal cation</name>
        <dbReference type="ChEBI" id="CHEBI:60240"/>
    </cofactor>
</comment>
<dbReference type="GO" id="GO:0016791">
    <property type="term" value="F:phosphatase activity"/>
    <property type="evidence" value="ECO:0007669"/>
    <property type="project" value="TreeGrafter"/>
</dbReference>
<dbReference type="EC" id="3.1.4.-" evidence="2"/>
<dbReference type="PANTHER" id="PTHR42850">
    <property type="entry name" value="METALLOPHOSPHOESTERASE"/>
    <property type="match status" value="1"/>
</dbReference>
<protein>
    <recommendedName>
        <fullName evidence="2">Phosphoesterase</fullName>
        <ecNumber evidence="2">3.1.4.-</ecNumber>
    </recommendedName>
</protein>
<comment type="caution">
    <text evidence="4">The sequence shown here is derived from an EMBL/GenBank/DDBJ whole genome shotgun (WGS) entry which is preliminary data.</text>
</comment>
<evidence type="ECO:0000256" key="1">
    <source>
        <dbReference type="ARBA" id="ARBA00008950"/>
    </source>
</evidence>
<dbReference type="InterPro" id="IPR029052">
    <property type="entry name" value="Metallo-depent_PP-like"/>
</dbReference>
<dbReference type="SUPFAM" id="SSF56300">
    <property type="entry name" value="Metallo-dependent phosphatases"/>
    <property type="match status" value="1"/>
</dbReference>
<organism evidence="4 5">
    <name type="scientific">Desulforamulus profundi</name>
    <dbReference type="NCBI Taxonomy" id="1383067"/>
    <lineage>
        <taxon>Bacteria</taxon>
        <taxon>Bacillati</taxon>
        <taxon>Bacillota</taxon>
        <taxon>Clostridia</taxon>
        <taxon>Eubacteriales</taxon>
        <taxon>Peptococcaceae</taxon>
        <taxon>Desulforamulus</taxon>
    </lineage>
</organism>
<dbReference type="InterPro" id="IPR011152">
    <property type="entry name" value="Pesterase_MJ0912"/>
</dbReference>
<sequence>MKIAVIADVHSNLLGLEAVLQDIEKREINQVYCAGDLVGYGPRPNEVIKLLRRKGISTIMGNYDDAIGNMRLICGCDYKDENALKLGERSVLWTKDHTSEENKAWLRELPQRIEFTAEGLRFLIIHGSPRKLNEYLFENTPDEYLNELLAENNCDVLICGHTHLPYHKTLANGHVINAGSAGKPKHGNPNVGYAVVDAAEGNLSVEFVQVPYDFKQTAREIKEVGLPVEFAEIIRTGKA</sequence>
<dbReference type="PANTHER" id="PTHR42850:SF2">
    <property type="entry name" value="BLL5683 PROTEIN"/>
    <property type="match status" value="1"/>
</dbReference>
<proteinExistence type="inferred from homology"/>
<dbReference type="OrthoDB" id="9800565at2"/>
<name>A0A2C6M703_9FIRM</name>
<reference evidence="4 5" key="1">
    <citation type="submission" date="2013-09" db="EMBL/GenBank/DDBJ databases">
        <title>Biodegradation of hydrocarbons in the deep terrestrial subsurface : characterization of a microbial consortium composed of two Desulfotomaculum species originating from a deep geological formation.</title>
        <authorList>
            <person name="Aullo T."/>
            <person name="Berlendis S."/>
            <person name="Lascourreges J.-F."/>
            <person name="Dessort D."/>
            <person name="Saint-Laurent S."/>
            <person name="Schraauwers B."/>
            <person name="Mas J."/>
            <person name="Magot M."/>
            <person name="Ranchou-Peyruse A."/>
        </authorList>
    </citation>
    <scope>NUCLEOTIDE SEQUENCE [LARGE SCALE GENOMIC DNA]</scope>
    <source>
        <strain evidence="4 5">Bs107</strain>
    </source>
</reference>
<dbReference type="Gene3D" id="3.60.21.10">
    <property type="match status" value="1"/>
</dbReference>
<dbReference type="EMBL" id="AWQQ01000148">
    <property type="protein sequence ID" value="PHJ36789.1"/>
    <property type="molecule type" value="Genomic_DNA"/>
</dbReference>
<keyword evidence="2" id="KW-0479">Metal-binding</keyword>
<dbReference type="PIRSF" id="PIRSF000883">
    <property type="entry name" value="Pesterase_MJ0912"/>
    <property type="match status" value="1"/>
</dbReference>
<dbReference type="NCBIfam" id="TIGR00040">
    <property type="entry name" value="yfcE"/>
    <property type="match status" value="1"/>
</dbReference>
<dbReference type="InterPro" id="IPR050126">
    <property type="entry name" value="Ap4A_hydrolase"/>
</dbReference>
<accession>A0A2C6M703</accession>
<dbReference type="InterPro" id="IPR024654">
    <property type="entry name" value="Calcineurin-like_PHP_lpxH"/>
</dbReference>
<dbReference type="Proteomes" id="UP000222564">
    <property type="component" value="Unassembled WGS sequence"/>
</dbReference>
<keyword evidence="5" id="KW-1185">Reference proteome</keyword>
<dbReference type="InterPro" id="IPR000979">
    <property type="entry name" value="Phosphodiesterase_MJ0936/Vps29"/>
</dbReference>
<comment type="similarity">
    <text evidence="1 2">Belongs to the metallophosphoesterase superfamily. YfcE family.</text>
</comment>
<evidence type="ECO:0000256" key="2">
    <source>
        <dbReference type="RuleBase" id="RU362039"/>
    </source>
</evidence>
<dbReference type="GO" id="GO:0046872">
    <property type="term" value="F:metal ion binding"/>
    <property type="evidence" value="ECO:0007669"/>
    <property type="project" value="UniProtKB-KW"/>
</dbReference>
<evidence type="ECO:0000313" key="5">
    <source>
        <dbReference type="Proteomes" id="UP000222564"/>
    </source>
</evidence>
<evidence type="ECO:0000259" key="3">
    <source>
        <dbReference type="Pfam" id="PF12850"/>
    </source>
</evidence>
<dbReference type="RefSeq" id="WP_099084197.1">
    <property type="nucleotide sequence ID" value="NZ_AWQQ01000148.1"/>
</dbReference>
<gene>
    <name evidence="4" type="ORF">P378_20310</name>
</gene>
<evidence type="ECO:0000313" key="4">
    <source>
        <dbReference type="EMBL" id="PHJ36789.1"/>
    </source>
</evidence>
<dbReference type="GO" id="GO:0005737">
    <property type="term" value="C:cytoplasm"/>
    <property type="evidence" value="ECO:0007669"/>
    <property type="project" value="TreeGrafter"/>
</dbReference>